<dbReference type="InterPro" id="IPR050072">
    <property type="entry name" value="Peptidase_M20A"/>
</dbReference>
<dbReference type="PANTHER" id="PTHR43808:SF27">
    <property type="entry name" value="PROTEIN ROCB"/>
    <property type="match status" value="1"/>
</dbReference>
<dbReference type="AlphaFoldDB" id="A0A919WKE9"/>
<sequence length="557" mass="62986">MDYVTYVSSTDIERLIKRLVQVPSISNTAGEVEMANEICKILLELPYFQENPENVMKVPIEGDPLGRENVVALFRGKGSPSSKTVVLLSHFDVVGVEDFGNLKEHAFAPEAYTKLLKNERIFDPEVVEDLSSGEWLFARGIMDMKAGLAGQIAVLSELMDEENFSGNLLLIASPDEERNSEGMFAVIPFLNTLKETHQLEYELCICSEPSFASEPGCEEKYIYTGSVGKLLPLIMCVGKETHVGEPLEGLNAGWMVADLVTRMELSNKLVDKKDEEISPLPTCLKVTDLKEQYNVQTPSVAYALYNVLTLQRTPNEIVETIKEIASESAASIHEKVVEKYQTYNLAFDETKERAFRPAVFTFAELYERGQKDYGSPFVQSLERIIANQQEKDFREQTVDIAVELMNYFAHEAPFYLIMLAPPYYPHVYLNYTTKQEERISKMVAFIIEESETQFQEKIKVKPFFNGLSDVSYCRMLNDQESLSAIYENMPLLGNGYNIPIAAIREFNVPTINIGPFGKDAHKSTERLEVKFSTEVFPKLLKRAIKFYLGQVGGEGNR</sequence>
<comment type="caution">
    <text evidence="1">The sequence shown here is derived from an EMBL/GenBank/DDBJ whole genome shotgun (WGS) entry which is preliminary data.</text>
</comment>
<dbReference type="RefSeq" id="WP_212934214.1">
    <property type="nucleotide sequence ID" value="NZ_BORC01000007.1"/>
</dbReference>
<dbReference type="PANTHER" id="PTHR43808">
    <property type="entry name" value="ACETYLORNITHINE DEACETYLASE"/>
    <property type="match status" value="1"/>
</dbReference>
<dbReference type="Gene3D" id="3.40.630.10">
    <property type="entry name" value="Zn peptidases"/>
    <property type="match status" value="1"/>
</dbReference>
<protein>
    <recommendedName>
        <fullName evidence="3">M20/M25/M40 family metallo-hydrolase</fullName>
    </recommendedName>
</protein>
<evidence type="ECO:0008006" key="3">
    <source>
        <dbReference type="Google" id="ProtNLM"/>
    </source>
</evidence>
<dbReference type="Proteomes" id="UP000682111">
    <property type="component" value="Unassembled WGS sequence"/>
</dbReference>
<reference evidence="1" key="1">
    <citation type="submission" date="2021-03" db="EMBL/GenBank/DDBJ databases">
        <title>Antimicrobial resistance genes in bacteria isolated from Japanese honey, and their potential for conferring macrolide and lincosamide resistance in the American foulbrood pathogen Paenibacillus larvae.</title>
        <authorList>
            <person name="Okamoto M."/>
            <person name="Kumagai M."/>
            <person name="Kanamori H."/>
            <person name="Takamatsu D."/>
        </authorList>
    </citation>
    <scope>NUCLEOTIDE SEQUENCE</scope>
    <source>
        <strain evidence="1">J27TS8</strain>
    </source>
</reference>
<gene>
    <name evidence="1" type="ORF">J27TS8_35880</name>
</gene>
<name>A0A919WKE9_9BACI</name>
<evidence type="ECO:0000313" key="2">
    <source>
        <dbReference type="Proteomes" id="UP000682111"/>
    </source>
</evidence>
<accession>A0A919WKE9</accession>
<dbReference type="InterPro" id="IPR002933">
    <property type="entry name" value="Peptidase_M20"/>
</dbReference>
<dbReference type="InterPro" id="IPR012166">
    <property type="entry name" value="Uncharacterised_RocB"/>
</dbReference>
<dbReference type="Pfam" id="PF01546">
    <property type="entry name" value="Peptidase_M20"/>
    <property type="match status" value="1"/>
</dbReference>
<evidence type="ECO:0000313" key="1">
    <source>
        <dbReference type="EMBL" id="GIN63595.1"/>
    </source>
</evidence>
<dbReference type="EMBL" id="BORC01000007">
    <property type="protein sequence ID" value="GIN63595.1"/>
    <property type="molecule type" value="Genomic_DNA"/>
</dbReference>
<dbReference type="GO" id="GO:0016787">
    <property type="term" value="F:hydrolase activity"/>
    <property type="evidence" value="ECO:0007669"/>
    <property type="project" value="InterPro"/>
</dbReference>
<organism evidence="1 2">
    <name type="scientific">Robertmurraya siralis</name>
    <dbReference type="NCBI Taxonomy" id="77777"/>
    <lineage>
        <taxon>Bacteria</taxon>
        <taxon>Bacillati</taxon>
        <taxon>Bacillota</taxon>
        <taxon>Bacilli</taxon>
        <taxon>Bacillales</taxon>
        <taxon>Bacillaceae</taxon>
        <taxon>Robertmurraya</taxon>
    </lineage>
</organism>
<dbReference type="PIRSF" id="PIRSF010386">
    <property type="entry name" value="RocB"/>
    <property type="match status" value="1"/>
</dbReference>
<proteinExistence type="predicted"/>
<keyword evidence="2" id="KW-1185">Reference proteome</keyword>
<dbReference type="SUPFAM" id="SSF53187">
    <property type="entry name" value="Zn-dependent exopeptidases"/>
    <property type="match status" value="1"/>
</dbReference>